<dbReference type="Pfam" id="PF04203">
    <property type="entry name" value="Sortase"/>
    <property type="match status" value="1"/>
</dbReference>
<dbReference type="EMBL" id="JACOQK010000001">
    <property type="protein sequence ID" value="MBC5786702.1"/>
    <property type="molecule type" value="Genomic_DNA"/>
</dbReference>
<dbReference type="InterPro" id="IPR009835">
    <property type="entry name" value="SrtB"/>
</dbReference>
<name>A0ABR7IPA5_9CLOT</name>
<reference evidence="2 3" key="1">
    <citation type="submission" date="2020-08" db="EMBL/GenBank/DDBJ databases">
        <title>Genome public.</title>
        <authorList>
            <person name="Liu C."/>
            <person name="Sun Q."/>
        </authorList>
    </citation>
    <scope>NUCLEOTIDE SEQUENCE [LARGE SCALE GENOMIC DNA]</scope>
    <source>
        <strain evidence="2 3">NSJ-27</strain>
    </source>
</reference>
<dbReference type="Gene3D" id="2.40.260.10">
    <property type="entry name" value="Sortase"/>
    <property type="match status" value="1"/>
</dbReference>
<organism evidence="2 3">
    <name type="scientific">Clostridium facile</name>
    <dbReference type="NCBI Taxonomy" id="2763035"/>
    <lineage>
        <taxon>Bacteria</taxon>
        <taxon>Bacillati</taxon>
        <taxon>Bacillota</taxon>
        <taxon>Clostridia</taxon>
        <taxon>Eubacteriales</taxon>
        <taxon>Clostridiaceae</taxon>
        <taxon>Clostridium</taxon>
    </lineage>
</organism>
<dbReference type="CDD" id="cd05826">
    <property type="entry name" value="Sortase_B"/>
    <property type="match status" value="1"/>
</dbReference>
<sequence>MWLLLSILCVLLAVVLTAVFVGMSLQKKTAQQFYEDERQKATVSQTSEPEEQEVKQAPPVDIKKLQETMPDAYAWINIPGTVIDYPIVQHPTDNSYYMYRTSDGKENVAGSIFTENYNTKDFQDPNTLIYGHNMKDGSMFAALHKYEDKGFFDQNKTVYIYTEDDILEYQIFAAYLYDNRHLMQSFNFNDPEVFSRYLEGILDTRDMSSNIDRNINLTKESHIITLSTCDRHGDNYRYLVQAVMVEQ</sequence>
<evidence type="ECO:0000313" key="3">
    <source>
        <dbReference type="Proteomes" id="UP000649151"/>
    </source>
</evidence>
<dbReference type="InterPro" id="IPR005754">
    <property type="entry name" value="Sortase"/>
</dbReference>
<dbReference type="NCBIfam" id="TIGR03064">
    <property type="entry name" value="sortase_srtB"/>
    <property type="match status" value="1"/>
</dbReference>
<keyword evidence="1 2" id="KW-0378">Hydrolase</keyword>
<dbReference type="Proteomes" id="UP000649151">
    <property type="component" value="Unassembled WGS sequence"/>
</dbReference>
<dbReference type="SUPFAM" id="SSF63817">
    <property type="entry name" value="Sortase"/>
    <property type="match status" value="1"/>
</dbReference>
<evidence type="ECO:0000313" key="2">
    <source>
        <dbReference type="EMBL" id="MBC5786702.1"/>
    </source>
</evidence>
<evidence type="ECO:0000256" key="1">
    <source>
        <dbReference type="ARBA" id="ARBA00022801"/>
    </source>
</evidence>
<dbReference type="EC" id="3.4.22.71" evidence="2"/>
<proteinExistence type="predicted"/>
<accession>A0ABR7IPA5</accession>
<dbReference type="InterPro" id="IPR023365">
    <property type="entry name" value="Sortase_dom-sf"/>
</dbReference>
<gene>
    <name evidence="2" type="primary">srtB</name>
    <name evidence="2" type="ORF">H8Z77_01495</name>
</gene>
<keyword evidence="3" id="KW-1185">Reference proteome</keyword>
<dbReference type="GO" id="GO:0016787">
    <property type="term" value="F:hydrolase activity"/>
    <property type="evidence" value="ECO:0007669"/>
    <property type="project" value="UniProtKB-KW"/>
</dbReference>
<comment type="caution">
    <text evidence="2">The sequence shown here is derived from an EMBL/GenBank/DDBJ whole genome shotgun (WGS) entry which is preliminary data.</text>
</comment>
<protein>
    <submittedName>
        <fullName evidence="2">Class B sortase</fullName>
        <ecNumber evidence="2">3.4.22.71</ecNumber>
    </submittedName>
</protein>